<feature type="transmembrane region" description="Helical" evidence="1">
    <location>
        <begin position="27"/>
        <end position="47"/>
    </location>
</feature>
<organism evidence="2">
    <name type="scientific">Arundo donax</name>
    <name type="common">Giant reed</name>
    <name type="synonym">Donax arundinaceus</name>
    <dbReference type="NCBI Taxonomy" id="35708"/>
    <lineage>
        <taxon>Eukaryota</taxon>
        <taxon>Viridiplantae</taxon>
        <taxon>Streptophyta</taxon>
        <taxon>Embryophyta</taxon>
        <taxon>Tracheophyta</taxon>
        <taxon>Spermatophyta</taxon>
        <taxon>Magnoliopsida</taxon>
        <taxon>Liliopsida</taxon>
        <taxon>Poales</taxon>
        <taxon>Poaceae</taxon>
        <taxon>PACMAD clade</taxon>
        <taxon>Arundinoideae</taxon>
        <taxon>Arundineae</taxon>
        <taxon>Arundo</taxon>
    </lineage>
</organism>
<keyword evidence="1" id="KW-1133">Transmembrane helix</keyword>
<name>A0A0A8YJP9_ARUDO</name>
<evidence type="ECO:0000256" key="1">
    <source>
        <dbReference type="SAM" id="Phobius"/>
    </source>
</evidence>
<proteinExistence type="predicted"/>
<dbReference type="AlphaFoldDB" id="A0A0A8YJP9"/>
<protein>
    <submittedName>
        <fullName evidence="2">Uncharacterized protein</fullName>
    </submittedName>
</protein>
<keyword evidence="1" id="KW-0812">Transmembrane</keyword>
<reference evidence="2" key="1">
    <citation type="submission" date="2014-09" db="EMBL/GenBank/DDBJ databases">
        <authorList>
            <person name="Magalhaes I.L.F."/>
            <person name="Oliveira U."/>
            <person name="Santos F.R."/>
            <person name="Vidigal T.H.D.A."/>
            <person name="Brescovit A.D."/>
            <person name="Santos A.J."/>
        </authorList>
    </citation>
    <scope>NUCLEOTIDE SEQUENCE</scope>
    <source>
        <tissue evidence="2">Shoot tissue taken approximately 20 cm above the soil surface</tissue>
    </source>
</reference>
<evidence type="ECO:0000313" key="2">
    <source>
        <dbReference type="EMBL" id="JAD26819.1"/>
    </source>
</evidence>
<keyword evidence="1" id="KW-0472">Membrane</keyword>
<accession>A0A0A8YJP9</accession>
<sequence>MFPAVVIMKSDQCSFLVFVPFPANTTLAGASISGLSLIMLNFSIYYVNNSIVLFVG</sequence>
<reference evidence="2" key="2">
    <citation type="journal article" date="2015" name="Data Brief">
        <title>Shoot transcriptome of the giant reed, Arundo donax.</title>
        <authorList>
            <person name="Barrero R.A."/>
            <person name="Guerrero F.D."/>
            <person name="Moolhuijzen P."/>
            <person name="Goolsby J.A."/>
            <person name="Tidwell J."/>
            <person name="Bellgard S.E."/>
            <person name="Bellgard M.I."/>
        </authorList>
    </citation>
    <scope>NUCLEOTIDE SEQUENCE</scope>
    <source>
        <tissue evidence="2">Shoot tissue taken approximately 20 cm above the soil surface</tissue>
    </source>
</reference>
<dbReference type="EMBL" id="GBRH01271076">
    <property type="protein sequence ID" value="JAD26819.1"/>
    <property type="molecule type" value="Transcribed_RNA"/>
</dbReference>